<dbReference type="GO" id="GO:0010073">
    <property type="term" value="P:meristem maintenance"/>
    <property type="evidence" value="ECO:0007669"/>
    <property type="project" value="InterPro"/>
</dbReference>
<organism evidence="3">
    <name type="scientific">Solanum lycopersicum</name>
    <name type="common">Tomato</name>
    <name type="synonym">Lycopersicon esculentum</name>
    <dbReference type="NCBI Taxonomy" id="4081"/>
    <lineage>
        <taxon>Eukaryota</taxon>
        <taxon>Viridiplantae</taxon>
        <taxon>Streptophyta</taxon>
        <taxon>Embryophyta</taxon>
        <taxon>Tracheophyta</taxon>
        <taxon>Spermatophyta</taxon>
        <taxon>Magnoliopsida</taxon>
        <taxon>eudicotyledons</taxon>
        <taxon>Gunneridae</taxon>
        <taxon>Pentapetalae</taxon>
        <taxon>asterids</taxon>
        <taxon>lamiids</taxon>
        <taxon>Solanales</taxon>
        <taxon>Solanaceae</taxon>
        <taxon>Solanoideae</taxon>
        <taxon>Solaneae</taxon>
        <taxon>Solanum</taxon>
        <taxon>Solanum subgen. Lycopersicon</taxon>
    </lineage>
</organism>
<proteinExistence type="predicted"/>
<protein>
    <recommendedName>
        <fullName evidence="2">Aminotransferase-like plant mobile domain-containing protein</fullName>
    </recommendedName>
</protein>
<evidence type="ECO:0000256" key="1">
    <source>
        <dbReference type="SAM" id="MobiDB-lite"/>
    </source>
</evidence>
<dbReference type="AlphaFoldDB" id="A0A3Q7IWA5"/>
<dbReference type="Gramene" id="Solyc11g044455.1.1">
    <property type="protein sequence ID" value="Solyc11g044455.1.1"/>
    <property type="gene ID" value="Solyc11g044455.1"/>
</dbReference>
<name>A0A3Q7IWA5_SOLLC</name>
<dbReference type="Pfam" id="PF10536">
    <property type="entry name" value="PMD"/>
    <property type="match status" value="1"/>
</dbReference>
<sequence length="256" mass="28711">MNSGEDQQPAIGEHLAAAEAATTLSEPQAVSSSNQRQQASNSARGWDTQIEAQCYQICSRNTDLRRSHTPVIDRSLITALVERWRPEPHTFHFRTGESTITLQDVEILYGLPVKGNPVGYEPQRSVADWLLGFSPQPQDLKHSSLKDMVNEKARCYMFWMIAGILLADTSSGLLKLMYLLMLEDITTLGSYCWGSATLTYLYRFLCKASQSSQNEIVGFLPLLQERVTVLRPQIVAKRDTRNNFPVGLPRGPHASR</sequence>
<evidence type="ECO:0000313" key="3">
    <source>
        <dbReference type="EnsemblPlants" id="Solyc11g044455.1.1"/>
    </source>
</evidence>
<reference evidence="3" key="2">
    <citation type="submission" date="2019-01" db="UniProtKB">
        <authorList>
            <consortium name="EnsemblPlants"/>
        </authorList>
    </citation>
    <scope>IDENTIFICATION</scope>
    <source>
        <strain evidence="3">cv. Heinz 1706</strain>
    </source>
</reference>
<evidence type="ECO:0000259" key="2">
    <source>
        <dbReference type="Pfam" id="PF10536"/>
    </source>
</evidence>
<dbReference type="PaxDb" id="4081-Solyc11g044440.1.1"/>
<dbReference type="STRING" id="4081.A0A3Q7IWA5"/>
<reference evidence="3" key="1">
    <citation type="journal article" date="2012" name="Nature">
        <title>The tomato genome sequence provides insights into fleshy fruit evolution.</title>
        <authorList>
            <consortium name="Tomato Genome Consortium"/>
        </authorList>
    </citation>
    <scope>NUCLEOTIDE SEQUENCE [LARGE SCALE GENOMIC DNA]</scope>
    <source>
        <strain evidence="3">cv. Heinz 1706</strain>
    </source>
</reference>
<dbReference type="InterPro" id="IPR019557">
    <property type="entry name" value="AminoTfrase-like_pln_mobile"/>
</dbReference>
<dbReference type="EnsemblPlants" id="Solyc11g044455.1.1">
    <property type="protein sequence ID" value="Solyc11g044455.1.1"/>
    <property type="gene ID" value="Solyc11g044455.1"/>
</dbReference>
<dbReference type="Proteomes" id="UP000004994">
    <property type="component" value="Chromosome 11"/>
</dbReference>
<evidence type="ECO:0000313" key="4">
    <source>
        <dbReference type="Proteomes" id="UP000004994"/>
    </source>
</evidence>
<accession>A0A3Q7IWA5</accession>
<feature type="domain" description="Aminotransferase-like plant mobile" evidence="2">
    <location>
        <begin position="66"/>
        <end position="237"/>
    </location>
</feature>
<dbReference type="PANTHER" id="PTHR46033">
    <property type="entry name" value="PROTEIN MAIN-LIKE 2"/>
    <property type="match status" value="1"/>
</dbReference>
<dbReference type="OMA" id="YCWGSAT"/>
<feature type="region of interest" description="Disordered" evidence="1">
    <location>
        <begin position="1"/>
        <end position="45"/>
    </location>
</feature>
<keyword evidence="4" id="KW-1185">Reference proteome</keyword>
<dbReference type="InterPro" id="IPR044824">
    <property type="entry name" value="MAIN-like"/>
</dbReference>
<feature type="compositionally biased region" description="Low complexity" evidence="1">
    <location>
        <begin position="31"/>
        <end position="44"/>
    </location>
</feature>
<dbReference type="PANTHER" id="PTHR46033:SF60">
    <property type="entry name" value="AMINOTRANSFERASE-LIKE PLANT MOBILE DOMAIN-CONTAINING PROTEIN"/>
    <property type="match status" value="1"/>
</dbReference>
<dbReference type="InParanoid" id="A0A3Q7IWA5"/>